<comment type="similarity">
    <text evidence="1">Belongs to the HAD-like hydrolase superfamily. CbbY/CbbZ/Gph/YieH family.</text>
</comment>
<comment type="cofactor">
    <cofactor evidence="12">
        <name>Mg(2+)</name>
        <dbReference type="ChEBI" id="CHEBI:18420"/>
    </cofactor>
    <text evidence="12">Binds 2 magnesium ions per subunit.</text>
</comment>
<evidence type="ECO:0000256" key="4">
    <source>
        <dbReference type="ARBA" id="ARBA00022842"/>
    </source>
</evidence>
<dbReference type="InterPro" id="IPR023214">
    <property type="entry name" value="HAD_sf"/>
</dbReference>
<dbReference type="InterPro" id="IPR006439">
    <property type="entry name" value="HAD-SF_hydro_IA"/>
</dbReference>
<evidence type="ECO:0000313" key="14">
    <source>
        <dbReference type="EMBL" id="KXI13631.1"/>
    </source>
</evidence>
<dbReference type="SFLD" id="SFLDS00003">
    <property type="entry name" value="Haloacid_Dehalogenase"/>
    <property type="match status" value="1"/>
</dbReference>
<evidence type="ECO:0000313" key="15">
    <source>
        <dbReference type="EMBL" id="SUB61826.1"/>
    </source>
</evidence>
<evidence type="ECO:0000256" key="8">
    <source>
        <dbReference type="ARBA" id="ARBA00044968"/>
    </source>
</evidence>
<feature type="binding site" evidence="11">
    <location>
        <begin position="43"/>
        <end position="48"/>
    </location>
    <ligand>
        <name>substrate</name>
    </ligand>
</feature>
<evidence type="ECO:0000256" key="2">
    <source>
        <dbReference type="ARBA" id="ARBA00022553"/>
    </source>
</evidence>
<dbReference type="NCBIfam" id="TIGR01990">
    <property type="entry name" value="bPGM"/>
    <property type="match status" value="1"/>
</dbReference>
<dbReference type="NCBIfam" id="TIGR02009">
    <property type="entry name" value="PGMB-YQAB-SF"/>
    <property type="match status" value="1"/>
</dbReference>
<dbReference type="PANTHER" id="PTHR46193">
    <property type="entry name" value="6-PHOSPHOGLUCONATE PHOSPHATASE"/>
    <property type="match status" value="1"/>
</dbReference>
<feature type="site" description="Important for catalytic activity and assists the phosphoryl transfer reaction to Asp8 by balancing charge and orienting the reacting groups" evidence="13">
    <location>
        <position position="115"/>
    </location>
</feature>
<feature type="binding site" evidence="12">
    <location>
        <position position="10"/>
    </location>
    <ligand>
        <name>Mg(2+)</name>
        <dbReference type="ChEBI" id="CHEBI:18420"/>
    </ligand>
</feature>
<evidence type="ECO:0000256" key="3">
    <source>
        <dbReference type="ARBA" id="ARBA00022723"/>
    </source>
</evidence>
<dbReference type="InterPro" id="IPR023198">
    <property type="entry name" value="PGP-like_dom2"/>
</dbReference>
<dbReference type="EC" id="5.4.2.6" evidence="8"/>
<dbReference type="Gene3D" id="3.40.50.1000">
    <property type="entry name" value="HAD superfamily/HAD-like"/>
    <property type="match status" value="1"/>
</dbReference>
<dbReference type="EMBL" id="LSQZ01000019">
    <property type="protein sequence ID" value="KXI13631.1"/>
    <property type="molecule type" value="Genomic_DNA"/>
</dbReference>
<evidence type="ECO:0000256" key="12">
    <source>
        <dbReference type="PIRSR" id="PIRSR610972-3"/>
    </source>
</evidence>
<dbReference type="GO" id="GO:0008801">
    <property type="term" value="F:beta-phosphoglucomutase activity"/>
    <property type="evidence" value="ECO:0007669"/>
    <property type="project" value="UniProtKB-EC"/>
</dbReference>
<evidence type="ECO:0000256" key="6">
    <source>
        <dbReference type="ARBA" id="ARBA00023277"/>
    </source>
</evidence>
<feature type="binding site" evidence="11">
    <location>
        <position position="77"/>
    </location>
    <ligand>
        <name>substrate</name>
    </ligand>
</feature>
<dbReference type="SFLD" id="SFLDG01129">
    <property type="entry name" value="C1.5:_HAD__Beta-PGM__Phosphata"/>
    <property type="match status" value="1"/>
</dbReference>
<feature type="binding site" evidence="11">
    <location>
        <position position="24"/>
    </location>
    <ligand>
        <name>substrate</name>
    </ligand>
</feature>
<gene>
    <name evidence="15" type="primary">pgmB</name>
    <name evidence="14" type="ORF">HMPREF3195_00619</name>
    <name evidence="15" type="ORF">NCTC11460_01777</name>
</gene>
<dbReference type="AlphaFoldDB" id="A0A135YWA8"/>
<feature type="binding site" evidence="11">
    <location>
        <begin position="8"/>
        <end position="10"/>
    </location>
    <ligand>
        <name>substrate</name>
    </ligand>
</feature>
<feature type="binding site" evidence="12">
    <location>
        <position position="8"/>
    </location>
    <ligand>
        <name>Mg(2+)</name>
        <dbReference type="ChEBI" id="CHEBI:18420"/>
    </ligand>
</feature>
<accession>A0A135YWA8</accession>
<keyword evidence="6" id="KW-0119">Carbohydrate metabolism</keyword>
<feature type="site" description="Important for catalytic activity and assists the phosphoryl transfer reaction to Asp8 by balancing charge and orienting the reacting groups" evidence="13">
    <location>
        <position position="146"/>
    </location>
</feature>
<feature type="binding site" evidence="11">
    <location>
        <begin position="115"/>
        <end position="119"/>
    </location>
    <ligand>
        <name>substrate</name>
    </ligand>
</feature>
<evidence type="ECO:0000256" key="7">
    <source>
        <dbReference type="ARBA" id="ARBA00044926"/>
    </source>
</evidence>
<evidence type="ECO:0000256" key="10">
    <source>
        <dbReference type="PIRSR" id="PIRSR610972-1"/>
    </source>
</evidence>
<evidence type="ECO:0000256" key="11">
    <source>
        <dbReference type="PIRSR" id="PIRSR610972-2"/>
    </source>
</evidence>
<dbReference type="RefSeq" id="WP_002843877.1">
    <property type="nucleotide sequence ID" value="NZ_CAMPYD010000020.1"/>
</dbReference>
<organism evidence="14 16">
    <name type="scientific">Peptostreptococcus anaerobius</name>
    <dbReference type="NCBI Taxonomy" id="1261"/>
    <lineage>
        <taxon>Bacteria</taxon>
        <taxon>Bacillati</taxon>
        <taxon>Bacillota</taxon>
        <taxon>Clostridia</taxon>
        <taxon>Peptostreptococcales</taxon>
        <taxon>Peptostreptococcaceae</taxon>
        <taxon>Peptostreptococcus</taxon>
    </lineage>
</organism>
<evidence type="ECO:0000256" key="13">
    <source>
        <dbReference type="PIRSR" id="PIRSR610972-4"/>
    </source>
</evidence>
<dbReference type="InterPro" id="IPR010972">
    <property type="entry name" value="Beta-PGM"/>
</dbReference>
<dbReference type="Proteomes" id="UP000070326">
    <property type="component" value="Unassembled WGS sequence"/>
</dbReference>
<protein>
    <recommendedName>
        <fullName evidence="9">Beta-phosphoglucomutase</fullName>
        <ecNumber evidence="8">5.4.2.6</ecNumber>
    </recommendedName>
</protein>
<dbReference type="Gene3D" id="1.10.150.240">
    <property type="entry name" value="Putative phosphatase, domain 2"/>
    <property type="match status" value="1"/>
</dbReference>
<dbReference type="GO" id="GO:0005975">
    <property type="term" value="P:carbohydrate metabolic process"/>
    <property type="evidence" value="ECO:0007669"/>
    <property type="project" value="InterPro"/>
</dbReference>
<evidence type="ECO:0000313" key="16">
    <source>
        <dbReference type="Proteomes" id="UP000070326"/>
    </source>
</evidence>
<dbReference type="SFLD" id="SFLDG01135">
    <property type="entry name" value="C1.5.6:_HAD__Beta-PGM__Phospha"/>
    <property type="match status" value="1"/>
</dbReference>
<dbReference type="EMBL" id="UGTB01000004">
    <property type="protein sequence ID" value="SUB61826.1"/>
    <property type="molecule type" value="Genomic_DNA"/>
</dbReference>
<reference evidence="15 17" key="2">
    <citation type="submission" date="2018-06" db="EMBL/GenBank/DDBJ databases">
        <authorList>
            <consortium name="Pathogen Informatics"/>
            <person name="Doyle S."/>
        </authorList>
    </citation>
    <scope>NUCLEOTIDE SEQUENCE [LARGE SCALE GENOMIC DNA]</scope>
    <source>
        <strain evidence="15 17">NCTC11460</strain>
    </source>
</reference>
<evidence type="ECO:0000313" key="17">
    <source>
        <dbReference type="Proteomes" id="UP000255101"/>
    </source>
</evidence>
<feature type="binding site" evidence="11">
    <location>
        <position position="51"/>
    </location>
    <ligand>
        <name>substrate</name>
    </ligand>
</feature>
<feature type="binding site" evidence="12">
    <location>
        <position position="171"/>
    </location>
    <ligand>
        <name>Mg(2+)</name>
        <dbReference type="ChEBI" id="CHEBI:18420"/>
    </ligand>
</feature>
<proteinExistence type="inferred from homology"/>
<reference evidence="14 16" key="1">
    <citation type="submission" date="2016-02" db="EMBL/GenBank/DDBJ databases">
        <authorList>
            <person name="Wen L."/>
            <person name="He K."/>
            <person name="Yang H."/>
        </authorList>
    </citation>
    <scope>NUCLEOTIDE SEQUENCE [LARGE SCALE GENOMIC DNA]</scope>
    <source>
        <strain evidence="14 16">MJR8628A</strain>
    </source>
</reference>
<evidence type="ECO:0000256" key="1">
    <source>
        <dbReference type="ARBA" id="ARBA00006171"/>
    </source>
</evidence>
<dbReference type="InterPro" id="IPR036412">
    <property type="entry name" value="HAD-like_sf"/>
</dbReference>
<comment type="catalytic activity">
    <reaction evidence="7">
        <text>beta-D-glucose 1-phosphate = beta-D-glucose 6-phosphate</text>
        <dbReference type="Rhea" id="RHEA:20113"/>
        <dbReference type="ChEBI" id="CHEBI:57684"/>
        <dbReference type="ChEBI" id="CHEBI:58247"/>
        <dbReference type="EC" id="5.4.2.6"/>
    </reaction>
</comment>
<sequence length="213" mass="23652">MIKGIIFDLDGVITDTAKFHYKAWKRLASRLGIDIDEDFNEGLKGVSRMDSLKRILEHGNVLDKYSREDLEALAEDKNEDYKKLLEDLKKEDILDGIEDFINEIRYNNIKIGLASVSKNAPMILDKLGLIDKIDFIADPAKVEKGKPAPDIFIEAARGLGLDIKDTIGIEDARSGVDAMKACNMRSVGIGVDADLRLESTSQLSLDTLGILDK</sequence>
<dbReference type="STRING" id="1261.HMPREF3195_00619"/>
<dbReference type="eggNOG" id="COG0637">
    <property type="taxonomic scope" value="Bacteria"/>
</dbReference>
<dbReference type="Proteomes" id="UP000255101">
    <property type="component" value="Unassembled WGS sequence"/>
</dbReference>
<keyword evidence="2" id="KW-0597">Phosphoprotein</keyword>
<feature type="binding site" evidence="12">
    <location>
        <position position="170"/>
    </location>
    <ligand>
        <name>Mg(2+)</name>
        <dbReference type="ChEBI" id="CHEBI:18420"/>
    </ligand>
</feature>
<keyword evidence="5 15" id="KW-0413">Isomerase</keyword>
<evidence type="ECO:0000256" key="5">
    <source>
        <dbReference type="ARBA" id="ARBA00023235"/>
    </source>
</evidence>
<feature type="active site" description="Nucleophile" evidence="10">
    <location>
        <position position="8"/>
    </location>
</feature>
<dbReference type="PATRIC" id="fig|1261.3.peg.1429"/>
<feature type="binding site" evidence="11">
    <location>
        <position position="146"/>
    </location>
    <ligand>
        <name>substrate</name>
    </ligand>
</feature>
<dbReference type="SUPFAM" id="SSF56784">
    <property type="entry name" value="HAD-like"/>
    <property type="match status" value="1"/>
</dbReference>
<dbReference type="GO" id="GO:0000287">
    <property type="term" value="F:magnesium ion binding"/>
    <property type="evidence" value="ECO:0007669"/>
    <property type="project" value="InterPro"/>
</dbReference>
<feature type="active site" description="Proton donor/acceptor" evidence="10">
    <location>
        <position position="10"/>
    </location>
</feature>
<dbReference type="InterPro" id="IPR051600">
    <property type="entry name" value="Beta-PGM-like"/>
</dbReference>
<evidence type="ECO:0000256" key="9">
    <source>
        <dbReference type="ARBA" id="ARBA00044991"/>
    </source>
</evidence>
<keyword evidence="3 12" id="KW-0479">Metal-binding</keyword>
<dbReference type="PANTHER" id="PTHR46193:SF18">
    <property type="entry name" value="HEXITOL PHOSPHATASE B"/>
    <property type="match status" value="1"/>
</dbReference>
<dbReference type="InterPro" id="IPR010976">
    <property type="entry name" value="B-phosphoglucomutase_hydrolase"/>
</dbReference>
<keyword evidence="4 12" id="KW-0460">Magnesium</keyword>
<name>A0A135YWA8_9FIRM</name>
<dbReference type="GeneID" id="79842789"/>
<dbReference type="CDD" id="cd02598">
    <property type="entry name" value="HAD_BPGM"/>
    <property type="match status" value="1"/>
</dbReference>
<dbReference type="NCBIfam" id="TIGR01509">
    <property type="entry name" value="HAD-SF-IA-v3"/>
    <property type="match status" value="1"/>
</dbReference>
<dbReference type="Pfam" id="PF00702">
    <property type="entry name" value="Hydrolase"/>
    <property type="match status" value="1"/>
</dbReference>